<keyword evidence="1" id="KW-0472">Membrane</keyword>
<keyword evidence="1" id="KW-1133">Transmembrane helix</keyword>
<dbReference type="PANTHER" id="PTHR34219">
    <property type="entry name" value="IRON-REGULATED INNER MEMBRANE PROTEIN-RELATED"/>
    <property type="match status" value="1"/>
</dbReference>
<accession>A0A6M8HV23</accession>
<feature type="transmembrane region" description="Helical" evidence="1">
    <location>
        <begin position="197"/>
        <end position="216"/>
    </location>
</feature>
<evidence type="ECO:0000256" key="1">
    <source>
        <dbReference type="SAM" id="Phobius"/>
    </source>
</evidence>
<keyword evidence="1" id="KW-0812">Transmembrane</keyword>
<evidence type="ECO:0000313" key="3">
    <source>
        <dbReference type="Proteomes" id="UP000500767"/>
    </source>
</evidence>
<dbReference type="Pfam" id="PF03929">
    <property type="entry name" value="PepSY_TM"/>
    <property type="match status" value="1"/>
</dbReference>
<dbReference type="PANTHER" id="PTHR34219:SF1">
    <property type="entry name" value="PEPSY DOMAIN-CONTAINING PROTEIN"/>
    <property type="match status" value="1"/>
</dbReference>
<feature type="transmembrane region" description="Helical" evidence="1">
    <location>
        <begin position="415"/>
        <end position="441"/>
    </location>
</feature>
<feature type="transmembrane region" description="Helical" evidence="1">
    <location>
        <begin position="142"/>
        <end position="164"/>
    </location>
</feature>
<sequence length="478" mass="52197">MKRGWPGYRTIWRWHFYAGVFCIPFVLLLSLTGMIYLFKPQIDDLIDWRYEHLAVAAHVAGPTAETRVALAAVPGSTLLAYELPRTTHSAARVIVLRHGEAIRVYVDPARLAVLKTVPEEWRFERIVFNLHGQLLLGNAGSLMVELVASWTIVMLLTGLCLWWPRPSAGRSGAAGLLYPRLRSSGRVFWRDLHGVSALWASMFTLFLLISGLPWAYGWGNYLRVIRSISSVSSGSPAGSADWQVGHVPARDQIAVASPPAAGSMPDMPEMGGMAAPAVPAAVLPAKALDRIVATLRPLDLAYPVLVTPPGPRSSIWTARSDAENRLRRTTITLSADGRILRRADFGQKPLLDRIIGIGVTAHEGRLFGWANVVLNAFTALSMILVSVTAMTMWLGRRPRRSLGAPVILAPRLLTGAFLLLVLALALALPLFGLSVVLVALVERLLLRRTRRLGPWLGLDGSGKEAIIGLREPSRPSAD</sequence>
<dbReference type="Proteomes" id="UP000500767">
    <property type="component" value="Chromosome"/>
</dbReference>
<dbReference type="EMBL" id="CP053708">
    <property type="protein sequence ID" value="QKE92383.1"/>
    <property type="molecule type" value="Genomic_DNA"/>
</dbReference>
<organism evidence="2 3">
    <name type="scientific">Lichenicola cladoniae</name>
    <dbReference type="NCBI Taxonomy" id="1484109"/>
    <lineage>
        <taxon>Bacteria</taxon>
        <taxon>Pseudomonadati</taxon>
        <taxon>Pseudomonadota</taxon>
        <taxon>Alphaproteobacteria</taxon>
        <taxon>Acetobacterales</taxon>
        <taxon>Acetobacteraceae</taxon>
        <taxon>Lichenicola</taxon>
    </lineage>
</organism>
<feature type="transmembrane region" description="Helical" evidence="1">
    <location>
        <begin position="372"/>
        <end position="395"/>
    </location>
</feature>
<name>A0A6M8HV23_9PROT</name>
<keyword evidence="3" id="KW-1185">Reference proteome</keyword>
<dbReference type="AlphaFoldDB" id="A0A6M8HV23"/>
<gene>
    <name evidence="2" type="ORF">HN018_02455</name>
</gene>
<evidence type="ECO:0000313" key="2">
    <source>
        <dbReference type="EMBL" id="QKE92383.1"/>
    </source>
</evidence>
<feature type="transmembrane region" description="Helical" evidence="1">
    <location>
        <begin position="14"/>
        <end position="38"/>
    </location>
</feature>
<proteinExistence type="predicted"/>
<dbReference type="InterPro" id="IPR005625">
    <property type="entry name" value="PepSY-ass_TM"/>
</dbReference>
<protein>
    <submittedName>
        <fullName evidence="2">PepSY domain-containing protein</fullName>
    </submittedName>
</protein>
<dbReference type="KEGG" id="lck:HN018_02455"/>
<reference evidence="2 3" key="1">
    <citation type="journal article" date="2014" name="World J. Microbiol. Biotechnol.">
        <title>Biodiversity and physiological characteristics of Antarctic and Arctic lichens-associated bacteria.</title>
        <authorList>
            <person name="Lee Y.M."/>
            <person name="Kim E.H."/>
            <person name="Lee H.K."/>
            <person name="Hong S.G."/>
        </authorList>
    </citation>
    <scope>NUCLEOTIDE SEQUENCE [LARGE SCALE GENOMIC DNA]</scope>
    <source>
        <strain evidence="2 3">PAMC 26569</strain>
    </source>
</reference>